<protein>
    <submittedName>
        <fullName evidence="7">Tetraspanin family-domain-containing protein</fullName>
    </submittedName>
</protein>
<feature type="transmembrane region" description="Helical" evidence="6">
    <location>
        <begin position="81"/>
        <end position="102"/>
    </location>
</feature>
<dbReference type="GO" id="GO:0016020">
    <property type="term" value="C:membrane"/>
    <property type="evidence" value="ECO:0007669"/>
    <property type="project" value="UniProtKB-SubCell"/>
</dbReference>
<dbReference type="Proteomes" id="UP001209540">
    <property type="component" value="Unassembled WGS sequence"/>
</dbReference>
<sequence length="285" mass="31668">MAATCCARLSKWYMITTNLLFACLGIAYIAFGVIGNRDGFKGATLFPDGVFKQVSILGAIIIVASILGMIGAFVKRKWILYIYMLIVIVALVYQIIIGVKIYQKGADPPAYIAPLWSKAKESYRAKLQTEFTCCGYNNAMDQPAITDKCNPQSGIISPDPPCYDTLKNYVDTAFTRFYAVLFAALAVEVLALTNAITVLCTRSIFKEEDEEERARRRKSGIRLDDMSADTPTTAGSHNNYTTDINNYYGNQGGGGAFKESNNAYSHDSYDAYNRQNAYQTQGRYY</sequence>
<evidence type="ECO:0000256" key="1">
    <source>
        <dbReference type="ARBA" id="ARBA00004141"/>
    </source>
</evidence>
<evidence type="ECO:0000313" key="7">
    <source>
        <dbReference type="EMBL" id="KAI9278261.1"/>
    </source>
</evidence>
<reference evidence="7" key="2">
    <citation type="submission" date="2023-02" db="EMBL/GenBank/DDBJ databases">
        <authorList>
            <consortium name="DOE Joint Genome Institute"/>
            <person name="Mondo S.J."/>
            <person name="Chang Y."/>
            <person name="Wang Y."/>
            <person name="Ahrendt S."/>
            <person name="Andreopoulos W."/>
            <person name="Barry K."/>
            <person name="Beard J."/>
            <person name="Benny G.L."/>
            <person name="Blankenship S."/>
            <person name="Bonito G."/>
            <person name="Cuomo C."/>
            <person name="Desiro A."/>
            <person name="Gervers K.A."/>
            <person name="Hundley H."/>
            <person name="Kuo A."/>
            <person name="LaButti K."/>
            <person name="Lang B.F."/>
            <person name="Lipzen A."/>
            <person name="O'Donnell K."/>
            <person name="Pangilinan J."/>
            <person name="Reynolds N."/>
            <person name="Sandor L."/>
            <person name="Smith M.W."/>
            <person name="Tsang A."/>
            <person name="Grigoriev I.V."/>
            <person name="Stajich J.E."/>
            <person name="Spatafora J.W."/>
        </authorList>
    </citation>
    <scope>NUCLEOTIDE SEQUENCE</scope>
    <source>
        <strain evidence="7">RSA 2281</strain>
    </source>
</reference>
<keyword evidence="8" id="KW-1185">Reference proteome</keyword>
<accession>A0AAD5KBP3</accession>
<gene>
    <name evidence="7" type="ORF">BDA99DRAFT_553917</name>
</gene>
<dbReference type="InterPro" id="IPR018499">
    <property type="entry name" value="Tetraspanin/Peripherin"/>
</dbReference>
<name>A0AAD5KBP3_9FUNG</name>
<feature type="region of interest" description="Disordered" evidence="5">
    <location>
        <begin position="209"/>
        <end position="240"/>
    </location>
</feature>
<comment type="subcellular location">
    <subcellularLocation>
        <location evidence="1">Membrane</location>
        <topology evidence="1">Multi-pass membrane protein</topology>
    </subcellularLocation>
</comment>
<dbReference type="Pfam" id="PF00335">
    <property type="entry name" value="Tetraspanin"/>
    <property type="match status" value="1"/>
</dbReference>
<feature type="transmembrane region" description="Helical" evidence="6">
    <location>
        <begin position="54"/>
        <end position="74"/>
    </location>
</feature>
<evidence type="ECO:0000256" key="2">
    <source>
        <dbReference type="ARBA" id="ARBA00022692"/>
    </source>
</evidence>
<dbReference type="AlphaFoldDB" id="A0AAD5KBP3"/>
<feature type="compositionally biased region" description="Polar residues" evidence="5">
    <location>
        <begin position="229"/>
        <end position="240"/>
    </location>
</feature>
<dbReference type="PRINTS" id="PR00259">
    <property type="entry name" value="TMFOUR"/>
</dbReference>
<keyword evidence="4 6" id="KW-0472">Membrane</keyword>
<evidence type="ECO:0000313" key="8">
    <source>
        <dbReference type="Proteomes" id="UP001209540"/>
    </source>
</evidence>
<organism evidence="7 8">
    <name type="scientific">Phascolomyces articulosus</name>
    <dbReference type="NCBI Taxonomy" id="60185"/>
    <lineage>
        <taxon>Eukaryota</taxon>
        <taxon>Fungi</taxon>
        <taxon>Fungi incertae sedis</taxon>
        <taxon>Mucoromycota</taxon>
        <taxon>Mucoromycotina</taxon>
        <taxon>Mucoromycetes</taxon>
        <taxon>Mucorales</taxon>
        <taxon>Lichtheimiaceae</taxon>
        <taxon>Phascolomyces</taxon>
    </lineage>
</organism>
<evidence type="ECO:0000256" key="5">
    <source>
        <dbReference type="SAM" id="MobiDB-lite"/>
    </source>
</evidence>
<evidence type="ECO:0000256" key="4">
    <source>
        <dbReference type="ARBA" id="ARBA00023136"/>
    </source>
</evidence>
<evidence type="ECO:0000256" key="3">
    <source>
        <dbReference type="ARBA" id="ARBA00022989"/>
    </source>
</evidence>
<feature type="transmembrane region" description="Helical" evidence="6">
    <location>
        <begin position="177"/>
        <end position="200"/>
    </location>
</feature>
<dbReference type="EMBL" id="JAIXMP010000001">
    <property type="protein sequence ID" value="KAI9278261.1"/>
    <property type="molecule type" value="Genomic_DNA"/>
</dbReference>
<comment type="caution">
    <text evidence="7">The sequence shown here is derived from an EMBL/GenBank/DDBJ whole genome shotgun (WGS) entry which is preliminary data.</text>
</comment>
<keyword evidence="3 6" id="KW-1133">Transmembrane helix</keyword>
<reference evidence="7" key="1">
    <citation type="journal article" date="2022" name="IScience">
        <title>Evolution of zygomycete secretomes and the origins of terrestrial fungal ecologies.</title>
        <authorList>
            <person name="Chang Y."/>
            <person name="Wang Y."/>
            <person name="Mondo S."/>
            <person name="Ahrendt S."/>
            <person name="Andreopoulos W."/>
            <person name="Barry K."/>
            <person name="Beard J."/>
            <person name="Benny G.L."/>
            <person name="Blankenship S."/>
            <person name="Bonito G."/>
            <person name="Cuomo C."/>
            <person name="Desiro A."/>
            <person name="Gervers K.A."/>
            <person name="Hundley H."/>
            <person name="Kuo A."/>
            <person name="LaButti K."/>
            <person name="Lang B.F."/>
            <person name="Lipzen A."/>
            <person name="O'Donnell K."/>
            <person name="Pangilinan J."/>
            <person name="Reynolds N."/>
            <person name="Sandor L."/>
            <person name="Smith M.E."/>
            <person name="Tsang A."/>
            <person name="Grigoriev I.V."/>
            <person name="Stajich J.E."/>
            <person name="Spatafora J.W."/>
        </authorList>
    </citation>
    <scope>NUCLEOTIDE SEQUENCE</scope>
    <source>
        <strain evidence="7">RSA 2281</strain>
    </source>
</reference>
<proteinExistence type="predicted"/>
<evidence type="ECO:0000256" key="6">
    <source>
        <dbReference type="SAM" id="Phobius"/>
    </source>
</evidence>
<keyword evidence="2 6" id="KW-0812">Transmembrane</keyword>
<feature type="transmembrane region" description="Helical" evidence="6">
    <location>
        <begin position="12"/>
        <end position="34"/>
    </location>
</feature>
<dbReference type="PANTHER" id="PTHR19282">
    <property type="entry name" value="TETRASPANIN"/>
    <property type="match status" value="1"/>
</dbReference>